<dbReference type="EMBL" id="BMAT01011792">
    <property type="protein sequence ID" value="GFR79113.1"/>
    <property type="molecule type" value="Genomic_DNA"/>
</dbReference>
<organism evidence="2 3">
    <name type="scientific">Elysia marginata</name>
    <dbReference type="NCBI Taxonomy" id="1093978"/>
    <lineage>
        <taxon>Eukaryota</taxon>
        <taxon>Metazoa</taxon>
        <taxon>Spiralia</taxon>
        <taxon>Lophotrochozoa</taxon>
        <taxon>Mollusca</taxon>
        <taxon>Gastropoda</taxon>
        <taxon>Heterobranchia</taxon>
        <taxon>Euthyneura</taxon>
        <taxon>Panpulmonata</taxon>
        <taxon>Sacoglossa</taxon>
        <taxon>Placobranchoidea</taxon>
        <taxon>Plakobranchidae</taxon>
        <taxon>Elysia</taxon>
    </lineage>
</organism>
<gene>
    <name evidence="2" type="ORF">ElyMa_005865900</name>
</gene>
<name>A0AAV4G2F7_9GAST</name>
<comment type="caution">
    <text evidence="2">The sequence shown here is derived from an EMBL/GenBank/DDBJ whole genome shotgun (WGS) entry which is preliminary data.</text>
</comment>
<accession>A0AAV4G2F7</accession>
<dbReference type="AlphaFoldDB" id="A0AAV4G2F7"/>
<sequence length="91" mass="10160">MSSVSSQGDRDDHPCSEELMTTGPCNTREMDQQTRPRLSLGLARLPRYWKQYGGFEQSLVYTGNSMAPSESNMADLVAVSLPEAVRLYASW</sequence>
<protein>
    <submittedName>
        <fullName evidence="2">Uncharacterized protein</fullName>
    </submittedName>
</protein>
<keyword evidence="3" id="KW-1185">Reference proteome</keyword>
<feature type="region of interest" description="Disordered" evidence="1">
    <location>
        <begin position="1"/>
        <end position="34"/>
    </location>
</feature>
<reference evidence="2 3" key="1">
    <citation type="journal article" date="2021" name="Elife">
        <title>Chloroplast acquisition without the gene transfer in kleptoplastic sea slugs, Plakobranchus ocellatus.</title>
        <authorList>
            <person name="Maeda T."/>
            <person name="Takahashi S."/>
            <person name="Yoshida T."/>
            <person name="Shimamura S."/>
            <person name="Takaki Y."/>
            <person name="Nagai Y."/>
            <person name="Toyoda A."/>
            <person name="Suzuki Y."/>
            <person name="Arimoto A."/>
            <person name="Ishii H."/>
            <person name="Satoh N."/>
            <person name="Nishiyama T."/>
            <person name="Hasebe M."/>
            <person name="Maruyama T."/>
            <person name="Minagawa J."/>
            <person name="Obokata J."/>
            <person name="Shigenobu S."/>
        </authorList>
    </citation>
    <scope>NUCLEOTIDE SEQUENCE [LARGE SCALE GENOMIC DNA]</scope>
</reference>
<evidence type="ECO:0000256" key="1">
    <source>
        <dbReference type="SAM" id="MobiDB-lite"/>
    </source>
</evidence>
<proteinExistence type="predicted"/>
<evidence type="ECO:0000313" key="3">
    <source>
        <dbReference type="Proteomes" id="UP000762676"/>
    </source>
</evidence>
<dbReference type="Proteomes" id="UP000762676">
    <property type="component" value="Unassembled WGS sequence"/>
</dbReference>
<evidence type="ECO:0000313" key="2">
    <source>
        <dbReference type="EMBL" id="GFR79113.1"/>
    </source>
</evidence>